<accession>A0AA87RM80</accession>
<proteinExistence type="predicted"/>
<evidence type="ECO:0000259" key="1">
    <source>
        <dbReference type="Pfam" id="PF13619"/>
    </source>
</evidence>
<organism evidence="2 3">
    <name type="scientific">Agrococcus baldri</name>
    <dbReference type="NCBI Taxonomy" id="153730"/>
    <lineage>
        <taxon>Bacteria</taxon>
        <taxon>Bacillati</taxon>
        <taxon>Actinomycetota</taxon>
        <taxon>Actinomycetes</taxon>
        <taxon>Micrococcales</taxon>
        <taxon>Microbacteriaceae</taxon>
        <taxon>Agrococcus</taxon>
    </lineage>
</organism>
<name>A0AA87RM80_9MICO</name>
<dbReference type="InterPro" id="IPR025309">
    <property type="entry name" value="KTSC_dom"/>
</dbReference>
<evidence type="ECO:0000313" key="3">
    <source>
        <dbReference type="Proteomes" id="UP000321749"/>
    </source>
</evidence>
<comment type="caution">
    <text evidence="2">The sequence shown here is derived from an EMBL/GenBank/DDBJ whole genome shotgun (WGS) entry which is preliminary data.</text>
</comment>
<dbReference type="Pfam" id="PF13619">
    <property type="entry name" value="KTSC"/>
    <property type="match status" value="1"/>
</dbReference>
<feature type="domain" description="KTSC" evidence="1">
    <location>
        <begin position="8"/>
        <end position="65"/>
    </location>
</feature>
<sequence>MPRMQPVESSSIEAVGFEPTRNELTVRFVGGGTYVYGMVPRSVFDDLLAAESKGRFVNQRIKPRYPFRKA</sequence>
<dbReference type="Proteomes" id="UP000321749">
    <property type="component" value="Unassembled WGS sequence"/>
</dbReference>
<dbReference type="AlphaFoldDB" id="A0AA87RM80"/>
<protein>
    <recommendedName>
        <fullName evidence="1">KTSC domain-containing protein</fullName>
    </recommendedName>
</protein>
<gene>
    <name evidence="2" type="ORF">ABA31_20180</name>
</gene>
<dbReference type="RefSeq" id="WP_146795148.1">
    <property type="nucleotide sequence ID" value="NZ_BJUU01000012.1"/>
</dbReference>
<evidence type="ECO:0000313" key="2">
    <source>
        <dbReference type="EMBL" id="GEK80667.1"/>
    </source>
</evidence>
<dbReference type="EMBL" id="BJUU01000012">
    <property type="protein sequence ID" value="GEK80667.1"/>
    <property type="molecule type" value="Genomic_DNA"/>
</dbReference>
<keyword evidence="3" id="KW-1185">Reference proteome</keyword>
<reference evidence="2 3" key="1">
    <citation type="submission" date="2019-07" db="EMBL/GenBank/DDBJ databases">
        <title>Whole genome shotgun sequence of Agrococcus baldri NBRC 103055.</title>
        <authorList>
            <person name="Hosoyama A."/>
            <person name="Uohara A."/>
            <person name="Ohji S."/>
            <person name="Ichikawa N."/>
        </authorList>
    </citation>
    <scope>NUCLEOTIDE SEQUENCE [LARGE SCALE GENOMIC DNA]</scope>
    <source>
        <strain evidence="2 3">NBRC 103055</strain>
    </source>
</reference>